<accession>A0A7K1GCU4</accession>
<dbReference type="InterPro" id="IPR016161">
    <property type="entry name" value="Ald_DH/histidinol_DH"/>
</dbReference>
<evidence type="ECO:0000256" key="1">
    <source>
        <dbReference type="ARBA" id="ARBA00009986"/>
    </source>
</evidence>
<dbReference type="FunFam" id="3.40.605.10:FF:000004">
    <property type="entry name" value="Aldehyde dehydrogenase"/>
    <property type="match status" value="1"/>
</dbReference>
<protein>
    <recommendedName>
        <fullName evidence="4">Aldehyde dehydrogenase</fullName>
    </recommendedName>
</protein>
<comment type="similarity">
    <text evidence="1 4 7">Belongs to the aldehyde dehydrogenase family.</text>
</comment>
<dbReference type="PIRSF" id="PIRSF036492">
    <property type="entry name" value="ALDH"/>
    <property type="match status" value="1"/>
</dbReference>
<evidence type="ECO:0000259" key="8">
    <source>
        <dbReference type="Pfam" id="PF00171"/>
    </source>
</evidence>
<name>A0A7K1GCU4_9FLAO</name>
<dbReference type="RefSeq" id="WP_155088743.1">
    <property type="nucleotide sequence ID" value="NZ_WJYA01000005.1"/>
</dbReference>
<dbReference type="AlphaFoldDB" id="A0A7K1GCU4"/>
<keyword evidence="10" id="KW-1185">Reference proteome</keyword>
<sequence>MKDYKDNPYFKLFSAQKNNQYKIAQSTIKERKRKLNALQHAIEVTYREQIKKALYKDLKRPVVESDLVAVYLIIKEIKHAKSNMHRWLKKQKVKTDIVLFGTKSWVKYEPKGVCLIMSPWNYPINLTLSPLVAAIAAGNTVIIKPSEISSHCSELMATIVKDLFNEDEVALVQGDVETAQNLLKLPFNHIFFTGSIPVGKIVMKAVAKHLTSVTLELGGKSPVIIDNNVDIKLAAKTVAWLKHFNCGQTCIAPDYVFVQEKILNSFITHYKQYLNEFYGSDTSKSNSYGRIISSKNFNRLKSYLEDAKTHRAEFIVEGEINEEDLFIGPTVISNLKQESLLMNEEIFGPILPIKTYKEKEEVVVYLKDKDKPLALYVYSKSKSFTNYIIDNTRAGTTCINANGIQFSNHHLPFGGSNSSGIGKAHGFYSFKAFSNERAVLKRYASGPVTLLFPPYTNFKEKLARLTVKWF</sequence>
<dbReference type="Pfam" id="PF00171">
    <property type="entry name" value="Aldedh"/>
    <property type="match status" value="1"/>
</dbReference>
<keyword evidence="2 4" id="KW-0560">Oxidoreductase</keyword>
<evidence type="ECO:0000256" key="7">
    <source>
        <dbReference type="RuleBase" id="RU003345"/>
    </source>
</evidence>
<dbReference type="PROSITE" id="PS00687">
    <property type="entry name" value="ALDEHYDE_DEHYDR_GLU"/>
    <property type="match status" value="1"/>
</dbReference>
<dbReference type="InterPro" id="IPR012394">
    <property type="entry name" value="Aldehyde_DH_NAD(P)"/>
</dbReference>
<proteinExistence type="inferred from homology"/>
<dbReference type="Proteomes" id="UP000447545">
    <property type="component" value="Unassembled WGS sequence"/>
</dbReference>
<dbReference type="PANTHER" id="PTHR43570:SF20">
    <property type="entry name" value="ALDEHYDE DEHYDROGENASE ALDX-RELATED"/>
    <property type="match status" value="1"/>
</dbReference>
<reference evidence="9 10" key="1">
    <citation type="submission" date="2019-11" db="EMBL/GenBank/DDBJ databases">
        <title>Winogradskyella ouciana sp. nov., isolated from the hadal seawater of the Mariana Trench.</title>
        <authorList>
            <person name="Liu R."/>
        </authorList>
    </citation>
    <scope>NUCLEOTIDE SEQUENCE [LARGE SCALE GENOMIC DNA]</scope>
    <source>
        <strain evidence="9 10">ZXX205</strain>
    </source>
</reference>
<feature type="active site" evidence="5">
    <location>
        <position position="250"/>
    </location>
</feature>
<evidence type="ECO:0000256" key="4">
    <source>
        <dbReference type="PIRNR" id="PIRNR036492"/>
    </source>
</evidence>
<dbReference type="InterPro" id="IPR029510">
    <property type="entry name" value="Ald_DH_CS_GLU"/>
</dbReference>
<dbReference type="EMBL" id="WJYA01000005">
    <property type="protein sequence ID" value="MTE26865.1"/>
    <property type="molecule type" value="Genomic_DNA"/>
</dbReference>
<comment type="caution">
    <text evidence="9">The sequence shown here is derived from an EMBL/GenBank/DDBJ whole genome shotgun (WGS) entry which is preliminary data.</text>
</comment>
<organism evidence="9 10">
    <name type="scientific">Winogradskyella ouciana</name>
    <dbReference type="NCBI Taxonomy" id="2608631"/>
    <lineage>
        <taxon>Bacteria</taxon>
        <taxon>Pseudomonadati</taxon>
        <taxon>Bacteroidota</taxon>
        <taxon>Flavobacteriia</taxon>
        <taxon>Flavobacteriales</taxon>
        <taxon>Flavobacteriaceae</taxon>
        <taxon>Winogradskyella</taxon>
    </lineage>
</organism>
<dbReference type="InterPro" id="IPR016163">
    <property type="entry name" value="Ald_DH_C"/>
</dbReference>
<dbReference type="PANTHER" id="PTHR43570">
    <property type="entry name" value="ALDEHYDE DEHYDROGENASE"/>
    <property type="match status" value="1"/>
</dbReference>
<keyword evidence="3" id="KW-0520">NAD</keyword>
<dbReference type="Gene3D" id="3.40.605.10">
    <property type="entry name" value="Aldehyde Dehydrogenase, Chain A, domain 1"/>
    <property type="match status" value="1"/>
</dbReference>
<dbReference type="InterPro" id="IPR016162">
    <property type="entry name" value="Ald_DH_N"/>
</dbReference>
<evidence type="ECO:0000256" key="2">
    <source>
        <dbReference type="ARBA" id="ARBA00023002"/>
    </source>
</evidence>
<feature type="domain" description="Aldehyde dehydrogenase" evidence="8">
    <location>
        <begin position="15"/>
        <end position="439"/>
    </location>
</feature>
<dbReference type="Gene3D" id="3.40.309.10">
    <property type="entry name" value="Aldehyde Dehydrogenase, Chain A, domain 2"/>
    <property type="match status" value="1"/>
</dbReference>
<evidence type="ECO:0000256" key="6">
    <source>
        <dbReference type="PROSITE-ProRule" id="PRU10007"/>
    </source>
</evidence>
<dbReference type="InterPro" id="IPR015590">
    <property type="entry name" value="Aldehyde_DH_dom"/>
</dbReference>
<dbReference type="GO" id="GO:0005737">
    <property type="term" value="C:cytoplasm"/>
    <property type="evidence" value="ECO:0007669"/>
    <property type="project" value="TreeGrafter"/>
</dbReference>
<evidence type="ECO:0000313" key="10">
    <source>
        <dbReference type="Proteomes" id="UP000447545"/>
    </source>
</evidence>
<evidence type="ECO:0000256" key="5">
    <source>
        <dbReference type="PIRSR" id="PIRSR036492-1"/>
    </source>
</evidence>
<evidence type="ECO:0000313" key="9">
    <source>
        <dbReference type="EMBL" id="MTE26865.1"/>
    </source>
</evidence>
<dbReference type="FunFam" id="3.40.309.10:FF:000003">
    <property type="entry name" value="Aldehyde dehydrogenase"/>
    <property type="match status" value="1"/>
</dbReference>
<gene>
    <name evidence="9" type="ORF">F1003_07980</name>
</gene>
<dbReference type="GO" id="GO:0006081">
    <property type="term" value="P:aldehyde metabolic process"/>
    <property type="evidence" value="ECO:0007669"/>
    <property type="project" value="InterPro"/>
</dbReference>
<dbReference type="GO" id="GO:0004029">
    <property type="term" value="F:aldehyde dehydrogenase (NAD+) activity"/>
    <property type="evidence" value="ECO:0007669"/>
    <property type="project" value="TreeGrafter"/>
</dbReference>
<dbReference type="SUPFAM" id="SSF53720">
    <property type="entry name" value="ALDH-like"/>
    <property type="match status" value="1"/>
</dbReference>
<feature type="active site" evidence="5 6">
    <location>
        <position position="216"/>
    </location>
</feature>
<evidence type="ECO:0000256" key="3">
    <source>
        <dbReference type="ARBA" id="ARBA00023027"/>
    </source>
</evidence>